<feature type="compositionally biased region" description="Basic and acidic residues" evidence="1">
    <location>
        <begin position="382"/>
        <end position="397"/>
    </location>
</feature>
<accession>A0ABP9AFA4</accession>
<sequence length="790" mass="80710">MEVPARQPAPGLSVSAILEVAEGLRWTDPQLSVALAEHAARAAGADVGVRGAAERSAVLALGQSDRPAELVVRALPHLREAESDGRATDAAVLRCELARAAVRCGDPGAAEALLEPLAGGRVLPPTARADALVAWAAARAALRDVAGVDAEARQVEDVLAEAPADPRRVAVQRARAQARRVSADAAGPDAVLGVATAARGGDGGHEAALALADHVDVLAELGRPDEARAAGAPALATTPGATTSLALGRVRCALARWVHLPAGDLDTADRLAREAEADLAARGHEAQVAEAVEVLADVAARRGETDRALEEVRRAHRHATAAHDETTRARIALAVALAAPDDRLPASGTGHSAAADAAPEADLPSVILPAGPVADDGPDGSDDGRLRSDDGPARFDDLPAPSDGGFAPPEGEAESSDTSWMAASLAALDAAIAASARPRAPAEPAPVADEPPEPSQPAEPSADPDVPAEPRRRRSRYREDAEPDGLLAAALAARAGAAAEANGTSADDARGAAPDEDGAAGHEPADDAAATRSRRLARARARWETRDTWLSRRPDGAGRDDDERGGPSPDLGGDDLTSFRTGPSARDDAGGRSAWGDSSREPGDDLLAPRADDRAVDPDPGRNGHDGHDRHDRHDRHVNGHRDHDTHTPSGAAPDAVSGTPSPAPALPVLSAPPRPAGVDDEWAQELALTLVDLLSEYQDPGVPLGTTRSPGIPAAPPPAADRPPSVRPAAPSGPPARSDGRSSAPNGGVPAARGDGAEPRLADLLAEAMDVYHAAGSAAGPAEDRRARR</sequence>
<keyword evidence="3" id="KW-1185">Reference proteome</keyword>
<comment type="caution">
    <text evidence="2">The sequence shown here is derived from an EMBL/GenBank/DDBJ whole genome shotgun (WGS) entry which is preliminary data.</text>
</comment>
<name>A0ABP9AFA4_9PSEU</name>
<feature type="compositionally biased region" description="Basic and acidic residues" evidence="1">
    <location>
        <begin position="541"/>
        <end position="565"/>
    </location>
</feature>
<reference evidence="3" key="1">
    <citation type="journal article" date="2019" name="Int. J. Syst. Evol. Microbiol.">
        <title>The Global Catalogue of Microorganisms (GCM) 10K type strain sequencing project: providing services to taxonomists for standard genome sequencing and annotation.</title>
        <authorList>
            <consortium name="The Broad Institute Genomics Platform"/>
            <consortium name="The Broad Institute Genome Sequencing Center for Infectious Disease"/>
            <person name="Wu L."/>
            <person name="Ma J."/>
        </authorList>
    </citation>
    <scope>NUCLEOTIDE SEQUENCE [LARGE SCALE GENOMIC DNA]</scope>
    <source>
        <strain evidence="3">JCM 17979</strain>
    </source>
</reference>
<feature type="region of interest" description="Disordered" evidence="1">
    <location>
        <begin position="699"/>
        <end position="762"/>
    </location>
</feature>
<protein>
    <submittedName>
        <fullName evidence="2">Uncharacterized protein</fullName>
    </submittedName>
</protein>
<dbReference type="Proteomes" id="UP001500928">
    <property type="component" value="Unassembled WGS sequence"/>
</dbReference>
<feature type="compositionally biased region" description="Low complexity" evidence="1">
    <location>
        <begin position="484"/>
        <end position="506"/>
    </location>
</feature>
<feature type="region of interest" description="Disordered" evidence="1">
    <location>
        <begin position="366"/>
        <end position="419"/>
    </location>
</feature>
<gene>
    <name evidence="2" type="ORF">GCM10023200_11840</name>
</gene>
<evidence type="ECO:0000256" key="1">
    <source>
        <dbReference type="SAM" id="MobiDB-lite"/>
    </source>
</evidence>
<organism evidence="2 3">
    <name type="scientific">Actinomycetospora chlora</name>
    <dbReference type="NCBI Taxonomy" id="663608"/>
    <lineage>
        <taxon>Bacteria</taxon>
        <taxon>Bacillati</taxon>
        <taxon>Actinomycetota</taxon>
        <taxon>Actinomycetes</taxon>
        <taxon>Pseudonocardiales</taxon>
        <taxon>Pseudonocardiaceae</taxon>
        <taxon>Actinomycetospora</taxon>
    </lineage>
</organism>
<feature type="compositionally biased region" description="Low complexity" evidence="1">
    <location>
        <begin position="366"/>
        <end position="375"/>
    </location>
</feature>
<proteinExistence type="predicted"/>
<feature type="compositionally biased region" description="Low complexity" evidence="1">
    <location>
        <begin position="456"/>
        <end position="465"/>
    </location>
</feature>
<feature type="compositionally biased region" description="Basic and acidic residues" evidence="1">
    <location>
        <begin position="610"/>
        <end position="647"/>
    </location>
</feature>
<feature type="compositionally biased region" description="Pro residues" evidence="1">
    <location>
        <begin position="662"/>
        <end position="676"/>
    </location>
</feature>
<evidence type="ECO:0000313" key="3">
    <source>
        <dbReference type="Proteomes" id="UP001500928"/>
    </source>
</evidence>
<dbReference type="EMBL" id="BAABHO010000007">
    <property type="protein sequence ID" value="GAA4780222.1"/>
    <property type="molecule type" value="Genomic_DNA"/>
</dbReference>
<feature type="region of interest" description="Disordered" evidence="1">
    <location>
        <begin position="434"/>
        <end position="681"/>
    </location>
</feature>
<feature type="compositionally biased region" description="Low complexity" evidence="1">
    <location>
        <begin position="566"/>
        <end position="576"/>
    </location>
</feature>
<evidence type="ECO:0000313" key="2">
    <source>
        <dbReference type="EMBL" id="GAA4780222.1"/>
    </source>
</evidence>